<dbReference type="AlphaFoldDB" id="A0A917PV06"/>
<comment type="similarity">
    <text evidence="1 2">Belongs to the phD/YefM antitoxin family.</text>
</comment>
<organism evidence="3 4">
    <name type="scientific">Agromyces bauzanensis</name>
    <dbReference type="NCBI Taxonomy" id="1308924"/>
    <lineage>
        <taxon>Bacteria</taxon>
        <taxon>Bacillati</taxon>
        <taxon>Actinomycetota</taxon>
        <taxon>Actinomycetes</taxon>
        <taxon>Micrococcales</taxon>
        <taxon>Microbacteriaceae</taxon>
        <taxon>Agromyces</taxon>
    </lineage>
</organism>
<dbReference type="EMBL" id="BMMD01000037">
    <property type="protein sequence ID" value="GGJ93808.1"/>
    <property type="molecule type" value="Genomic_DNA"/>
</dbReference>
<keyword evidence="4" id="KW-1185">Reference proteome</keyword>
<evidence type="ECO:0000313" key="3">
    <source>
        <dbReference type="EMBL" id="GGJ93808.1"/>
    </source>
</evidence>
<accession>A0A917PV06</accession>
<sequence>MATGEESVNIYQAKTEFSRLIARVEGGERIIISRSGRPVARLVPFSPERSTRHPGAWKGRVAIAPDFDAFATDDAAAWFDE</sequence>
<dbReference type="NCBIfam" id="TIGR01552">
    <property type="entry name" value="phd_fam"/>
    <property type="match status" value="1"/>
</dbReference>
<gene>
    <name evidence="3" type="ORF">GCM10011372_35320</name>
</gene>
<reference evidence="3" key="2">
    <citation type="submission" date="2020-09" db="EMBL/GenBank/DDBJ databases">
        <authorList>
            <person name="Sun Q."/>
            <person name="Zhou Y."/>
        </authorList>
    </citation>
    <scope>NUCLEOTIDE SEQUENCE</scope>
    <source>
        <strain evidence="3">CGMCC 1.8984</strain>
    </source>
</reference>
<dbReference type="Proteomes" id="UP000636956">
    <property type="component" value="Unassembled WGS sequence"/>
</dbReference>
<protein>
    <recommendedName>
        <fullName evidence="2">Antitoxin</fullName>
    </recommendedName>
</protein>
<dbReference type="SUPFAM" id="SSF143120">
    <property type="entry name" value="YefM-like"/>
    <property type="match status" value="1"/>
</dbReference>
<dbReference type="InterPro" id="IPR036165">
    <property type="entry name" value="YefM-like_sf"/>
</dbReference>
<reference evidence="3" key="1">
    <citation type="journal article" date="2014" name="Int. J. Syst. Evol. Microbiol.">
        <title>Complete genome sequence of Corynebacterium casei LMG S-19264T (=DSM 44701T), isolated from a smear-ripened cheese.</title>
        <authorList>
            <consortium name="US DOE Joint Genome Institute (JGI-PGF)"/>
            <person name="Walter F."/>
            <person name="Albersmeier A."/>
            <person name="Kalinowski J."/>
            <person name="Ruckert C."/>
        </authorList>
    </citation>
    <scope>NUCLEOTIDE SEQUENCE</scope>
    <source>
        <strain evidence="3">CGMCC 1.8984</strain>
    </source>
</reference>
<evidence type="ECO:0000313" key="4">
    <source>
        <dbReference type="Proteomes" id="UP000636956"/>
    </source>
</evidence>
<evidence type="ECO:0000256" key="2">
    <source>
        <dbReference type="RuleBase" id="RU362080"/>
    </source>
</evidence>
<evidence type="ECO:0000256" key="1">
    <source>
        <dbReference type="ARBA" id="ARBA00009981"/>
    </source>
</evidence>
<comment type="caution">
    <text evidence="3">The sequence shown here is derived from an EMBL/GenBank/DDBJ whole genome shotgun (WGS) entry which is preliminary data.</text>
</comment>
<dbReference type="Gene3D" id="3.40.1620.10">
    <property type="entry name" value="YefM-like domain"/>
    <property type="match status" value="1"/>
</dbReference>
<dbReference type="Pfam" id="PF02604">
    <property type="entry name" value="PhdYeFM_antitox"/>
    <property type="match status" value="1"/>
</dbReference>
<name>A0A917PV06_9MICO</name>
<comment type="function">
    <text evidence="2">Antitoxin component of a type II toxin-antitoxin (TA) system.</text>
</comment>
<proteinExistence type="inferred from homology"/>
<dbReference type="InterPro" id="IPR006442">
    <property type="entry name" value="Antitoxin_Phd/YefM"/>
</dbReference>
<dbReference type="RefSeq" id="WP_188744716.1">
    <property type="nucleotide sequence ID" value="NZ_BAABFW010000057.1"/>
</dbReference>